<evidence type="ECO:0000313" key="4">
    <source>
        <dbReference type="Proteomes" id="UP000007800"/>
    </source>
</evidence>
<evidence type="ECO:0000313" key="3">
    <source>
        <dbReference type="EMBL" id="EER17421.1"/>
    </source>
</evidence>
<organism evidence="4">
    <name type="scientific">Perkinsus marinus (strain ATCC 50983 / TXsc)</name>
    <dbReference type="NCBI Taxonomy" id="423536"/>
    <lineage>
        <taxon>Eukaryota</taxon>
        <taxon>Sar</taxon>
        <taxon>Alveolata</taxon>
        <taxon>Perkinsozoa</taxon>
        <taxon>Perkinsea</taxon>
        <taxon>Perkinsida</taxon>
        <taxon>Perkinsidae</taxon>
        <taxon>Perkinsus</taxon>
    </lineage>
</organism>
<dbReference type="RefSeq" id="XP_002785625.1">
    <property type="nucleotide sequence ID" value="XM_002785579.1"/>
</dbReference>
<gene>
    <name evidence="3" type="ORF">Pmar_PMAR022374</name>
</gene>
<protein>
    <submittedName>
        <fullName evidence="3">Uncharacterized protein</fullName>
    </submittedName>
</protein>
<keyword evidence="4" id="KW-1185">Reference proteome</keyword>
<accession>C5KDW8</accession>
<keyword evidence="1" id="KW-0175">Coiled coil</keyword>
<name>C5KDW8_PERM5</name>
<dbReference type="OrthoDB" id="10453673at2759"/>
<evidence type="ECO:0000256" key="1">
    <source>
        <dbReference type="SAM" id="Coils"/>
    </source>
</evidence>
<feature type="coiled-coil region" evidence="1">
    <location>
        <begin position="13"/>
        <end position="96"/>
    </location>
</feature>
<evidence type="ECO:0000256" key="2">
    <source>
        <dbReference type="SAM" id="MobiDB-lite"/>
    </source>
</evidence>
<dbReference type="Proteomes" id="UP000007800">
    <property type="component" value="Unassembled WGS sequence"/>
</dbReference>
<dbReference type="GeneID" id="9062552"/>
<proteinExistence type="predicted"/>
<feature type="region of interest" description="Disordered" evidence="2">
    <location>
        <begin position="107"/>
        <end position="126"/>
    </location>
</feature>
<dbReference type="EMBL" id="GG672124">
    <property type="protein sequence ID" value="EER17421.1"/>
    <property type="molecule type" value="Genomic_DNA"/>
</dbReference>
<reference evidence="3 4" key="1">
    <citation type="submission" date="2008-07" db="EMBL/GenBank/DDBJ databases">
        <authorList>
            <person name="El-Sayed N."/>
            <person name="Caler E."/>
            <person name="Inman J."/>
            <person name="Amedeo P."/>
            <person name="Hass B."/>
            <person name="Wortman J."/>
        </authorList>
    </citation>
    <scope>NUCLEOTIDE SEQUENCE [LARGE SCALE GENOMIC DNA]</scope>
    <source>
        <strain evidence="4">ATCC 50983 / TXsc</strain>
    </source>
</reference>
<sequence length="126" mass="14044">MESSESAASVHVTEAINQKNEAMTMLLRDLQEEIRSRDSELAQTRLELAARIEENSKLMAQGESLEAAVEFKSNEITRMREEVEALNEQLDFLKKCGFGDEWTLVDYEEAQPASSTDQGDGEVGAS</sequence>
<dbReference type="AlphaFoldDB" id="C5KDW8"/>
<dbReference type="InParanoid" id="C5KDW8"/>